<protein>
    <submittedName>
        <fullName evidence="1">Uncharacterized protein</fullName>
    </submittedName>
</protein>
<accession>A0A0H3HDD3</accession>
<proteinExistence type="predicted"/>
<organism evidence="1 2">
    <name type="scientific">Klebsiella michiganensis (strain ATCC 8724 / DSM 4798 / JCM 20051 / NBRC 3318 / NRRL B-199 / KCTC 1686 / BUCSAV 143 / CCM 1901)</name>
    <dbReference type="NCBI Taxonomy" id="1006551"/>
    <lineage>
        <taxon>Bacteria</taxon>
        <taxon>Pseudomonadati</taxon>
        <taxon>Pseudomonadota</taxon>
        <taxon>Gammaproteobacteria</taxon>
        <taxon>Enterobacterales</taxon>
        <taxon>Enterobacteriaceae</taxon>
        <taxon>Klebsiella/Raoultella group</taxon>
        <taxon>Klebsiella</taxon>
    </lineage>
</organism>
<reference evidence="1 2" key="1">
    <citation type="journal article" date="2012" name="J. Bacteriol.">
        <title>Complete genome sequence of Klebsiella oxytoca KCTC 1686, used in production of 2,3-butanediol.</title>
        <authorList>
            <person name="Shin S.H."/>
            <person name="Kim S."/>
            <person name="Kim J.Y."/>
            <person name="Lee S."/>
            <person name="Um Y."/>
            <person name="Oh M.K."/>
            <person name="Kim Y.R."/>
            <person name="Lee J."/>
            <person name="Yang K.S."/>
        </authorList>
    </citation>
    <scope>NUCLEOTIDE SEQUENCE [LARGE SCALE GENOMIC DNA]</scope>
    <source>
        <strain evidence="2">ATCC 8724 / DSM 4798 / JCM 20051 / NBRC 3318 / NRRL B-199 / KCTC 1686</strain>
    </source>
</reference>
<dbReference type="HOGENOM" id="CLU_2734719_0_0_6"/>
<sequence>MRLWSRLIEDVLLQPVRATFCNEYVDTYIFWQAENWLLPNDGRNLNIILEYKTITESGYFANQMITIFI</sequence>
<gene>
    <name evidence="1" type="ordered locus">KOX_23670</name>
</gene>
<evidence type="ECO:0000313" key="1">
    <source>
        <dbReference type="EMBL" id="AEX06450.1"/>
    </source>
</evidence>
<dbReference type="AlphaFoldDB" id="A0A0H3HDD3"/>
<name>A0A0H3HDD3_KLEM8</name>
<evidence type="ECO:0000313" key="2">
    <source>
        <dbReference type="Proteomes" id="UP000007843"/>
    </source>
</evidence>
<dbReference type="EMBL" id="CP003218">
    <property type="protein sequence ID" value="AEX06450.1"/>
    <property type="molecule type" value="Genomic_DNA"/>
</dbReference>
<dbReference type="Proteomes" id="UP000007843">
    <property type="component" value="Chromosome"/>
</dbReference>
<dbReference type="KEGG" id="kox:KOX_23670"/>